<organism evidence="10 11">
    <name type="scientific">Glaesserella parasuis ZJ0906</name>
    <dbReference type="NCBI Taxonomy" id="1322346"/>
    <lineage>
        <taxon>Bacteria</taxon>
        <taxon>Pseudomonadati</taxon>
        <taxon>Pseudomonadota</taxon>
        <taxon>Gammaproteobacteria</taxon>
        <taxon>Pasteurellales</taxon>
        <taxon>Pasteurellaceae</taxon>
        <taxon>Glaesserella</taxon>
    </lineage>
</organism>
<sequence>MSRLHLEIPQIYVVQRPRGYISPHLWQTGVPVAFLNYDLNSYQHYGNTSYKQHYLALNGGINLGDWAFRHVGAKSWDSSGESSYHRIATYVKRPIVPLRSELTVGDFTTDGAVVEAIGLRGVRLASDDRMLPTSLRGYAPTVRGIAHSNARVTISQNGHIIRQLNVPAGAFEISDLNPTGYSGELHVEVLEASGDDFYFFVSVGERL</sequence>
<protein>
    <submittedName>
        <fullName evidence="10">Putative fimbrial usher protein</fullName>
    </submittedName>
</protein>
<evidence type="ECO:0000313" key="10">
    <source>
        <dbReference type="EMBL" id="AGO15803.1"/>
    </source>
</evidence>
<dbReference type="SUPFAM" id="SSF141729">
    <property type="entry name" value="FimD N-terminal domain-like"/>
    <property type="match status" value="1"/>
</dbReference>
<dbReference type="EMBL" id="CP005384">
    <property type="protein sequence ID" value="AGO15803.1"/>
    <property type="molecule type" value="Genomic_DNA"/>
</dbReference>
<evidence type="ECO:0000256" key="4">
    <source>
        <dbReference type="ARBA" id="ARBA00022692"/>
    </source>
</evidence>
<evidence type="ECO:0000256" key="5">
    <source>
        <dbReference type="ARBA" id="ARBA00022729"/>
    </source>
</evidence>
<dbReference type="Proteomes" id="UP000014672">
    <property type="component" value="Chromosome"/>
</dbReference>
<dbReference type="Pfam" id="PF13954">
    <property type="entry name" value="PapC_N"/>
    <property type="match status" value="1"/>
</dbReference>
<keyword evidence="7 8" id="KW-0998">Cell outer membrane</keyword>
<dbReference type="InterPro" id="IPR025885">
    <property type="entry name" value="PapC_N"/>
</dbReference>
<keyword evidence="3 8" id="KW-0813">Transport</keyword>
<evidence type="ECO:0000256" key="1">
    <source>
        <dbReference type="ARBA" id="ARBA00004571"/>
    </source>
</evidence>
<dbReference type="AlphaFoldDB" id="A0A806J1T0"/>
<keyword evidence="8" id="KW-1029">Fimbrium biogenesis</keyword>
<feature type="domain" description="PapC N-terminal" evidence="9">
    <location>
        <begin position="2"/>
        <end position="40"/>
    </location>
</feature>
<evidence type="ECO:0000259" key="9">
    <source>
        <dbReference type="Pfam" id="PF13954"/>
    </source>
</evidence>
<dbReference type="GO" id="GO:0009297">
    <property type="term" value="P:pilus assembly"/>
    <property type="evidence" value="ECO:0007669"/>
    <property type="project" value="InterPro"/>
</dbReference>
<accession>A0A806J1T0</accession>
<dbReference type="Gene3D" id="2.60.40.3110">
    <property type="match status" value="1"/>
</dbReference>
<keyword evidence="4 8" id="KW-0812">Transmembrane</keyword>
<reference evidence="10 11" key="1">
    <citation type="journal article" date="2013" name="PLoS ONE">
        <title>Complete Genome Analysis of a Haemophilus parasuis Serovar 12 Strain from China.</title>
        <authorList>
            <person name="Li Y."/>
            <person name="Kwok A.H."/>
            <person name="Jiang J."/>
            <person name="Zou Y."/>
            <person name="Zheng F."/>
            <person name="Chen P."/>
            <person name="Hou C."/>
            <person name="Leung F.C."/>
            <person name="Jiang P."/>
        </authorList>
    </citation>
    <scope>NUCLEOTIDE SEQUENCE [LARGE SCALE GENOMIC DNA]</scope>
    <source>
        <strain evidence="10 11">ZJ0906</strain>
    </source>
</reference>
<evidence type="ECO:0000256" key="8">
    <source>
        <dbReference type="RuleBase" id="RU003884"/>
    </source>
</evidence>
<name>A0A806J1T0_GLAPU</name>
<dbReference type="Pfam" id="PF00577">
    <property type="entry name" value="Usher"/>
    <property type="match status" value="1"/>
</dbReference>
<dbReference type="GO" id="GO:0009279">
    <property type="term" value="C:cell outer membrane"/>
    <property type="evidence" value="ECO:0007669"/>
    <property type="project" value="UniProtKB-SubCell"/>
</dbReference>
<keyword evidence="5" id="KW-0732">Signal</keyword>
<dbReference type="KEGG" id="hpaz:K756_02830"/>
<dbReference type="InterPro" id="IPR000015">
    <property type="entry name" value="Fimb_usher"/>
</dbReference>
<proteinExistence type="inferred from homology"/>
<evidence type="ECO:0000256" key="3">
    <source>
        <dbReference type="ARBA" id="ARBA00022448"/>
    </source>
</evidence>
<comment type="similarity">
    <text evidence="2 8">Belongs to the fimbrial export usher family.</text>
</comment>
<dbReference type="PROSITE" id="PS01151">
    <property type="entry name" value="FIMBRIAL_USHER"/>
    <property type="match status" value="1"/>
</dbReference>
<dbReference type="InterPro" id="IPR018030">
    <property type="entry name" value="Fimbrial_membr_usher_CS"/>
</dbReference>
<dbReference type="PANTHER" id="PTHR30451:SF5">
    <property type="entry name" value="SLR0019 PROTEIN"/>
    <property type="match status" value="1"/>
</dbReference>
<evidence type="ECO:0000256" key="2">
    <source>
        <dbReference type="ARBA" id="ARBA00008064"/>
    </source>
</evidence>
<evidence type="ECO:0000313" key="11">
    <source>
        <dbReference type="Proteomes" id="UP000014672"/>
    </source>
</evidence>
<keyword evidence="6 8" id="KW-0472">Membrane</keyword>
<evidence type="ECO:0000256" key="7">
    <source>
        <dbReference type="ARBA" id="ARBA00023237"/>
    </source>
</evidence>
<dbReference type="InterPro" id="IPR037224">
    <property type="entry name" value="PapC_N_sf"/>
</dbReference>
<comment type="subcellular location">
    <subcellularLocation>
        <location evidence="1 8">Cell outer membrane</location>
        <topology evidence="1 8">Multi-pass membrane protein</topology>
    </subcellularLocation>
</comment>
<dbReference type="PANTHER" id="PTHR30451">
    <property type="entry name" value="OUTER MEMBRANE USHER PROTEIN"/>
    <property type="match status" value="1"/>
</dbReference>
<gene>
    <name evidence="10" type="ORF">K756_02830</name>
</gene>
<dbReference type="GO" id="GO:0015473">
    <property type="term" value="F:fimbrial usher porin activity"/>
    <property type="evidence" value="ECO:0007669"/>
    <property type="project" value="InterPro"/>
</dbReference>
<evidence type="ECO:0000256" key="6">
    <source>
        <dbReference type="ARBA" id="ARBA00023136"/>
    </source>
</evidence>